<evidence type="ECO:0000259" key="3">
    <source>
        <dbReference type="PROSITE" id="PS51272"/>
    </source>
</evidence>
<feature type="compositionally biased region" description="Pro residues" evidence="2">
    <location>
        <begin position="194"/>
        <end position="209"/>
    </location>
</feature>
<dbReference type="InterPro" id="IPR001119">
    <property type="entry name" value="SLH_dom"/>
</dbReference>
<sequence>MPLVVIDPGHGGRDPGTSGNGYQEKTLVLSTAIMLRDALRRCGVNVLMTRETDTLPLPSGTIGQDLAYRADLANRNNADLFVSWHIDSAANATVSGVAVWIYPATRGTRTETWAQRISDGIAANTGQRNRGVYLGDFQVLRETEMDAVLVEAGFITNAQEANNLANTEFQRAQAEGAARAICDLFDLPYVAPVRPDPTPRPTTPPPATEQPPAQNRPEEWPDWAEDAIRSMIEWGVMTGYPDGSWRPDQNVTRAELAVALTRFYNFIRGGNGGV</sequence>
<evidence type="ECO:0000256" key="2">
    <source>
        <dbReference type="SAM" id="MobiDB-lite"/>
    </source>
</evidence>
<evidence type="ECO:0000313" key="4">
    <source>
        <dbReference type="EMBL" id="MCX7570695.1"/>
    </source>
</evidence>
<gene>
    <name evidence="4" type="ORF">OS242_12035</name>
</gene>
<dbReference type="RefSeq" id="WP_267151943.1">
    <property type="nucleotide sequence ID" value="NZ_JAPMLT010000005.1"/>
</dbReference>
<evidence type="ECO:0000313" key="5">
    <source>
        <dbReference type="Proteomes" id="UP001208017"/>
    </source>
</evidence>
<protein>
    <submittedName>
        <fullName evidence="4">N-acetylmuramoyl-L-alanine amidase</fullName>
        <ecNumber evidence="4">3.5.1.28</ecNumber>
    </submittedName>
</protein>
<feature type="domain" description="SLH" evidence="3">
    <location>
        <begin position="211"/>
        <end position="274"/>
    </location>
</feature>
<dbReference type="Gene3D" id="3.40.630.40">
    <property type="entry name" value="Zn-dependent exopeptidases"/>
    <property type="match status" value="1"/>
</dbReference>
<dbReference type="EC" id="3.5.1.28" evidence="4"/>
<dbReference type="SUPFAM" id="SSF53187">
    <property type="entry name" value="Zn-dependent exopeptidases"/>
    <property type="match status" value="1"/>
</dbReference>
<proteinExistence type="predicted"/>
<dbReference type="PROSITE" id="PS51272">
    <property type="entry name" value="SLH"/>
    <property type="match status" value="1"/>
</dbReference>
<accession>A0ABT3X1A9</accession>
<dbReference type="Proteomes" id="UP001208017">
    <property type="component" value="Unassembled WGS sequence"/>
</dbReference>
<evidence type="ECO:0000256" key="1">
    <source>
        <dbReference type="ARBA" id="ARBA00022801"/>
    </source>
</evidence>
<feature type="region of interest" description="Disordered" evidence="2">
    <location>
        <begin position="1"/>
        <end position="21"/>
    </location>
</feature>
<keyword evidence="1 4" id="KW-0378">Hydrolase</keyword>
<dbReference type="InterPro" id="IPR002508">
    <property type="entry name" value="MurNAc-LAA_cat"/>
</dbReference>
<name>A0ABT3X1A9_9BACL</name>
<feature type="region of interest" description="Disordered" evidence="2">
    <location>
        <begin position="192"/>
        <end position="219"/>
    </location>
</feature>
<keyword evidence="5" id="KW-1185">Reference proteome</keyword>
<dbReference type="GO" id="GO:0008745">
    <property type="term" value="F:N-acetylmuramoyl-L-alanine amidase activity"/>
    <property type="evidence" value="ECO:0007669"/>
    <property type="project" value="UniProtKB-EC"/>
</dbReference>
<comment type="caution">
    <text evidence="4">The sequence shown here is derived from an EMBL/GenBank/DDBJ whole genome shotgun (WGS) entry which is preliminary data.</text>
</comment>
<dbReference type="EMBL" id="JAPMLT010000005">
    <property type="protein sequence ID" value="MCX7570695.1"/>
    <property type="molecule type" value="Genomic_DNA"/>
</dbReference>
<dbReference type="InterPro" id="IPR050695">
    <property type="entry name" value="N-acetylmuramoyl_amidase_3"/>
</dbReference>
<dbReference type="PANTHER" id="PTHR30404:SF0">
    <property type="entry name" value="N-ACETYLMURAMOYL-L-ALANINE AMIDASE AMIC"/>
    <property type="match status" value="1"/>
</dbReference>
<dbReference type="Pfam" id="PF00395">
    <property type="entry name" value="SLH"/>
    <property type="match status" value="1"/>
</dbReference>
<dbReference type="SMART" id="SM00646">
    <property type="entry name" value="Ami_3"/>
    <property type="match status" value="1"/>
</dbReference>
<dbReference type="PANTHER" id="PTHR30404">
    <property type="entry name" value="N-ACETYLMURAMOYL-L-ALANINE AMIDASE"/>
    <property type="match status" value="1"/>
</dbReference>
<dbReference type="CDD" id="cd02696">
    <property type="entry name" value="MurNAc-LAA"/>
    <property type="match status" value="1"/>
</dbReference>
<organism evidence="4 5">
    <name type="scientific">Tumebacillus lacus</name>
    <dbReference type="NCBI Taxonomy" id="2995335"/>
    <lineage>
        <taxon>Bacteria</taxon>
        <taxon>Bacillati</taxon>
        <taxon>Bacillota</taxon>
        <taxon>Bacilli</taxon>
        <taxon>Bacillales</taxon>
        <taxon>Alicyclobacillaceae</taxon>
        <taxon>Tumebacillus</taxon>
    </lineage>
</organism>
<dbReference type="Pfam" id="PF01520">
    <property type="entry name" value="Amidase_3"/>
    <property type="match status" value="1"/>
</dbReference>
<reference evidence="4 5" key="1">
    <citation type="submission" date="2022-11" db="EMBL/GenBank/DDBJ databases">
        <title>Study of microbial diversity in lake waters.</title>
        <authorList>
            <person name="Zhang J."/>
        </authorList>
    </citation>
    <scope>NUCLEOTIDE SEQUENCE [LARGE SCALE GENOMIC DNA]</scope>
    <source>
        <strain evidence="4 5">DT12</strain>
    </source>
</reference>